<evidence type="ECO:0000259" key="11">
    <source>
        <dbReference type="PROSITE" id="PS50011"/>
    </source>
</evidence>
<dbReference type="PANTHER" id="PTHR24418">
    <property type="entry name" value="TYROSINE-PROTEIN KINASE"/>
    <property type="match status" value="1"/>
</dbReference>
<protein>
    <recommendedName>
        <fullName evidence="8">Tyrosine-protein kinase</fullName>
        <ecNumber evidence="8">2.7.10.2</ecNumber>
    </recommendedName>
</protein>
<evidence type="ECO:0000259" key="10">
    <source>
        <dbReference type="PROSITE" id="PS50001"/>
    </source>
</evidence>
<dbReference type="STRING" id="36087.A0A077ZAT5"/>
<dbReference type="SUPFAM" id="SSF55550">
    <property type="entry name" value="SH2 domain"/>
    <property type="match status" value="1"/>
</dbReference>
<dbReference type="SMART" id="SM00198">
    <property type="entry name" value="SCP"/>
    <property type="match status" value="1"/>
</dbReference>
<dbReference type="Gene3D" id="3.30.505.10">
    <property type="entry name" value="SH2 domain"/>
    <property type="match status" value="1"/>
</dbReference>
<dbReference type="PROSITE" id="PS50001">
    <property type="entry name" value="SH2"/>
    <property type="match status" value="1"/>
</dbReference>
<keyword evidence="3 8" id="KW-0418">Kinase</keyword>
<evidence type="ECO:0000256" key="4">
    <source>
        <dbReference type="ARBA" id="ARBA00022840"/>
    </source>
</evidence>
<dbReference type="InterPro" id="IPR011009">
    <property type="entry name" value="Kinase-like_dom_sf"/>
</dbReference>
<dbReference type="PRINTS" id="PR00109">
    <property type="entry name" value="TYRKINASE"/>
</dbReference>
<dbReference type="InterPro" id="IPR014044">
    <property type="entry name" value="CAP_dom"/>
</dbReference>
<dbReference type="InterPro" id="IPR001245">
    <property type="entry name" value="Ser-Thr/Tyr_kinase_cat_dom"/>
</dbReference>
<accession>A0A077ZAT5</accession>
<feature type="region of interest" description="Disordered" evidence="9">
    <location>
        <begin position="399"/>
        <end position="439"/>
    </location>
</feature>
<name>A0A077ZAT5_TRITR</name>
<dbReference type="GO" id="GO:0005524">
    <property type="term" value="F:ATP binding"/>
    <property type="evidence" value="ECO:0007669"/>
    <property type="project" value="UniProtKB-KW"/>
</dbReference>
<evidence type="ECO:0000256" key="5">
    <source>
        <dbReference type="ARBA" id="ARBA00023137"/>
    </source>
</evidence>
<dbReference type="Pfam" id="PF07714">
    <property type="entry name" value="PK_Tyr_Ser-Thr"/>
    <property type="match status" value="1"/>
</dbReference>
<evidence type="ECO:0000256" key="7">
    <source>
        <dbReference type="PROSITE-ProRule" id="PRU00191"/>
    </source>
</evidence>
<dbReference type="Gene3D" id="3.40.33.10">
    <property type="entry name" value="CAP"/>
    <property type="match status" value="1"/>
</dbReference>
<dbReference type="Proteomes" id="UP000030665">
    <property type="component" value="Unassembled WGS sequence"/>
</dbReference>
<dbReference type="AlphaFoldDB" id="A0A077ZAT5"/>
<dbReference type="InterPro" id="IPR000719">
    <property type="entry name" value="Prot_kinase_dom"/>
</dbReference>
<comment type="catalytic activity">
    <reaction evidence="6 8">
        <text>L-tyrosyl-[protein] + ATP = O-phospho-L-tyrosyl-[protein] + ADP + H(+)</text>
        <dbReference type="Rhea" id="RHEA:10596"/>
        <dbReference type="Rhea" id="RHEA-COMP:10136"/>
        <dbReference type="Rhea" id="RHEA-COMP:20101"/>
        <dbReference type="ChEBI" id="CHEBI:15378"/>
        <dbReference type="ChEBI" id="CHEBI:30616"/>
        <dbReference type="ChEBI" id="CHEBI:46858"/>
        <dbReference type="ChEBI" id="CHEBI:61978"/>
        <dbReference type="ChEBI" id="CHEBI:456216"/>
        <dbReference type="EC" id="2.7.10.2"/>
    </reaction>
</comment>
<dbReference type="InterPro" id="IPR035940">
    <property type="entry name" value="CAP_sf"/>
</dbReference>
<reference evidence="12" key="2">
    <citation type="submission" date="2014-03" db="EMBL/GenBank/DDBJ databases">
        <title>The whipworm genome and dual-species transcriptomics of an intimate host-pathogen interaction.</title>
        <authorList>
            <person name="Foth B.J."/>
            <person name="Tsai I.J."/>
            <person name="Reid A.J."/>
            <person name="Bancroft A.J."/>
            <person name="Nichol S."/>
            <person name="Tracey A."/>
            <person name="Holroyd N."/>
            <person name="Cotton J.A."/>
            <person name="Stanley E.J."/>
            <person name="Zarowiecki M."/>
            <person name="Liu J.Z."/>
            <person name="Huckvale T."/>
            <person name="Cooper P.J."/>
            <person name="Grencis R.K."/>
            <person name="Berriman M."/>
        </authorList>
    </citation>
    <scope>NUCLEOTIDE SEQUENCE [LARGE SCALE GENOMIC DNA]</scope>
</reference>
<dbReference type="SUPFAM" id="SSF55797">
    <property type="entry name" value="PR-1-like"/>
    <property type="match status" value="1"/>
</dbReference>
<evidence type="ECO:0000313" key="12">
    <source>
        <dbReference type="EMBL" id="CDW56703.1"/>
    </source>
</evidence>
<comment type="similarity">
    <text evidence="8">Belongs to the protein kinase superfamily. Tyr protein kinase family.</text>
</comment>
<dbReference type="SMART" id="SM00219">
    <property type="entry name" value="TyrKc"/>
    <property type="match status" value="1"/>
</dbReference>
<dbReference type="PROSITE" id="PS00109">
    <property type="entry name" value="PROTEIN_KINASE_TYR"/>
    <property type="match status" value="1"/>
</dbReference>
<keyword evidence="1 8" id="KW-0808">Transferase</keyword>
<evidence type="ECO:0000256" key="8">
    <source>
        <dbReference type="RuleBase" id="RU362096"/>
    </source>
</evidence>
<dbReference type="Gene3D" id="1.10.510.10">
    <property type="entry name" value="Transferase(Phosphotransferase) domain 1"/>
    <property type="match status" value="1"/>
</dbReference>
<evidence type="ECO:0000256" key="9">
    <source>
        <dbReference type="SAM" id="MobiDB-lite"/>
    </source>
</evidence>
<dbReference type="InterPro" id="IPR036860">
    <property type="entry name" value="SH2_dom_sf"/>
</dbReference>
<dbReference type="InterPro" id="IPR008266">
    <property type="entry name" value="Tyr_kinase_AS"/>
</dbReference>
<reference evidence="12" key="1">
    <citation type="submission" date="2014-01" db="EMBL/GenBank/DDBJ databases">
        <authorList>
            <person name="Aslett M."/>
        </authorList>
    </citation>
    <scope>NUCLEOTIDE SEQUENCE</scope>
</reference>
<keyword evidence="13" id="KW-1185">Reference proteome</keyword>
<sequence length="1094" mass="125457">MEEAFKWKRKRAFANDPIRKKKFFCGALPRADAEHLLERNGQFLIRVSEPTVEAASPFVISLRSQNGVFHVVILQTHKKKYHLGGPHFRTVNELVNHYVTKGLSVSKDVALFITEGIKRVSWILHDEDIEPIEKMGEGHFGEVWKVELVTSSRRKNMTRAAVKVLKPEVNSEMEKGEFFDECRKMRSLLHPNVVLFYGIVLDVEPLKLVMELCDSTTIILRTFYKTAADKILSASLIAYVRDNKGKIRAERKLRFCRHIACGMEYIASKQLIHRDLALRNCLLKAGVAKVADFGQAKQGRVYKMKKDTEEVLPVMWIPPDTLETRTFSEKSDVWAYGITIWELFTDGRHPYDELYPKLSHENFAEELMHIVARGYRMEAPETMPPPVQDIMHKCWEPKPEDRPSFKQIRSSLETASSSKRRDRHHTVAPQHHTSRWSGSKADMWDADEQNAKRCIWRFVLTLISITTASIVTLMSNYQIRLFVRAVYHMRPFLVVPLSNGTPYPPCSVCTSEMNICVEELCLIPIPFSDMEIYTMLALHNIKRSEAAVEIFGILKYQANMECLNNVSMDLTKYAQSLANRCNATDYSKSPYGITVFTKKGQQRIEPYEYMDKAEEYLYDYNIMTNELKKIYFKGVPKPFTEVEQYTILALHNSYRAQAEAKVESDAGETIVRQGNMECLTDKNDNMAMYAQGLANDCPDQLLDNGPYGLALFRRKNARKASPRSYINKAKQLLEHYKAPSNEFNEKQTPEQMNFVRQVTIDKELAEEAGKVAATCNQTLPQRRYGLAMVISGPKQKDPIKNYIRTARAMYKNNIFKDEDNKCSDDAAKCNLFRQVYWYEAHAMGCGKATCGNNVHVVCAYTYKQNPNSIPYIVAPYGISSRLCSSDKPYWDNRQKCCKKSEDDSDETNASIYLPSRTVEVPERSAEKIAANKTIGINENATTQAERDAKNYFVELLRFWDAEEKRNLLSTTDISKQTPGTQKIKVGIIGKIVTQPGPQCPQLMPIYWLYNGTGGTDIYTLHKERYARSYKNKGIIGYAVPSENICGANHPLMEFYRPGIGTIQLQRGEDSDAMLRTAKYGKYEYRGFSFWMWKA</sequence>
<keyword evidence="4 8" id="KW-0067">ATP-binding</keyword>
<dbReference type="CDD" id="cd00192">
    <property type="entry name" value="PTKc"/>
    <property type="match status" value="1"/>
</dbReference>
<keyword evidence="5 8" id="KW-0829">Tyrosine-protein kinase</keyword>
<keyword evidence="2 8" id="KW-0547">Nucleotide-binding</keyword>
<dbReference type="InterPro" id="IPR035849">
    <property type="entry name" value="Fes/Fps/Fer_SH2"/>
</dbReference>
<feature type="domain" description="SH2" evidence="10">
    <location>
        <begin position="23"/>
        <end position="98"/>
    </location>
</feature>
<dbReference type="EC" id="2.7.10.2" evidence="8"/>
<dbReference type="Pfam" id="PF00017">
    <property type="entry name" value="SH2"/>
    <property type="match status" value="1"/>
</dbReference>
<proteinExistence type="inferred from homology"/>
<organism evidence="12 13">
    <name type="scientific">Trichuris trichiura</name>
    <name type="common">Whipworm</name>
    <name type="synonym">Trichocephalus trichiurus</name>
    <dbReference type="NCBI Taxonomy" id="36087"/>
    <lineage>
        <taxon>Eukaryota</taxon>
        <taxon>Metazoa</taxon>
        <taxon>Ecdysozoa</taxon>
        <taxon>Nematoda</taxon>
        <taxon>Enoplea</taxon>
        <taxon>Dorylaimia</taxon>
        <taxon>Trichinellida</taxon>
        <taxon>Trichuridae</taxon>
        <taxon>Trichuris</taxon>
    </lineage>
</organism>
<gene>
    <name evidence="12" type="ORF">TTRE_0000498501</name>
</gene>
<dbReference type="Gene3D" id="3.30.200.20">
    <property type="entry name" value="Phosphorylase Kinase, domain 1"/>
    <property type="match status" value="1"/>
</dbReference>
<dbReference type="InterPro" id="IPR050198">
    <property type="entry name" value="Non-receptor_tyrosine_kinases"/>
</dbReference>
<evidence type="ECO:0000256" key="3">
    <source>
        <dbReference type="ARBA" id="ARBA00022777"/>
    </source>
</evidence>
<dbReference type="CDD" id="cd10361">
    <property type="entry name" value="SH2_Fps_family"/>
    <property type="match status" value="1"/>
</dbReference>
<dbReference type="GO" id="GO:0004715">
    <property type="term" value="F:non-membrane spanning protein tyrosine kinase activity"/>
    <property type="evidence" value="ECO:0007669"/>
    <property type="project" value="UniProtKB-EC"/>
</dbReference>
<evidence type="ECO:0000256" key="2">
    <source>
        <dbReference type="ARBA" id="ARBA00022741"/>
    </source>
</evidence>
<dbReference type="OrthoDB" id="3256376at2759"/>
<evidence type="ECO:0000256" key="1">
    <source>
        <dbReference type="ARBA" id="ARBA00022679"/>
    </source>
</evidence>
<feature type="domain" description="Protein kinase" evidence="11">
    <location>
        <begin position="129"/>
        <end position="427"/>
    </location>
</feature>
<dbReference type="InterPro" id="IPR020635">
    <property type="entry name" value="Tyr_kinase_cat_dom"/>
</dbReference>
<evidence type="ECO:0000256" key="6">
    <source>
        <dbReference type="ARBA" id="ARBA00051245"/>
    </source>
</evidence>
<keyword evidence="7" id="KW-0727">SH2 domain</keyword>
<dbReference type="SMART" id="SM00252">
    <property type="entry name" value="SH2"/>
    <property type="match status" value="1"/>
</dbReference>
<dbReference type="PROSITE" id="PS50011">
    <property type="entry name" value="PROTEIN_KINASE_DOM"/>
    <property type="match status" value="1"/>
</dbReference>
<dbReference type="EMBL" id="HG806069">
    <property type="protein sequence ID" value="CDW56703.1"/>
    <property type="molecule type" value="Genomic_DNA"/>
</dbReference>
<feature type="compositionally biased region" description="Polar residues" evidence="9">
    <location>
        <begin position="407"/>
        <end position="417"/>
    </location>
</feature>
<evidence type="ECO:0000313" key="13">
    <source>
        <dbReference type="Proteomes" id="UP000030665"/>
    </source>
</evidence>
<dbReference type="SUPFAM" id="SSF56112">
    <property type="entry name" value="Protein kinase-like (PK-like)"/>
    <property type="match status" value="1"/>
</dbReference>
<dbReference type="Pfam" id="PF00188">
    <property type="entry name" value="CAP"/>
    <property type="match status" value="1"/>
</dbReference>
<dbReference type="InterPro" id="IPR000980">
    <property type="entry name" value="SH2"/>
</dbReference>